<dbReference type="GO" id="GO:0006520">
    <property type="term" value="P:amino acid metabolic process"/>
    <property type="evidence" value="ECO:0007669"/>
    <property type="project" value="InterPro"/>
</dbReference>
<dbReference type="EC" id="2.6.1.-" evidence="6"/>
<comment type="similarity">
    <text evidence="2 6">Belongs to the class-I pyridoxal-phosphate-dependent aminotransferase family.</text>
</comment>
<evidence type="ECO:0000256" key="2">
    <source>
        <dbReference type="ARBA" id="ARBA00007441"/>
    </source>
</evidence>
<reference evidence="8 9" key="1">
    <citation type="submission" date="2018-08" db="EMBL/GenBank/DDBJ databases">
        <title>A genome reference for cultivated species of the human gut microbiota.</title>
        <authorList>
            <person name="Zou Y."/>
            <person name="Xue W."/>
            <person name="Luo G."/>
        </authorList>
    </citation>
    <scope>NUCLEOTIDE SEQUENCE [LARGE SCALE GENOMIC DNA]</scope>
    <source>
        <strain evidence="8 9">AM07-24</strain>
    </source>
</reference>
<name>A0A415E534_9FIRM</name>
<dbReference type="PROSITE" id="PS00105">
    <property type="entry name" value="AA_TRANSFER_CLASS_1"/>
    <property type="match status" value="1"/>
</dbReference>
<dbReference type="Gene3D" id="3.40.640.10">
    <property type="entry name" value="Type I PLP-dependent aspartate aminotransferase-like (Major domain)"/>
    <property type="match status" value="1"/>
</dbReference>
<evidence type="ECO:0000256" key="1">
    <source>
        <dbReference type="ARBA" id="ARBA00001933"/>
    </source>
</evidence>
<keyword evidence="9" id="KW-1185">Reference proteome</keyword>
<dbReference type="Gene3D" id="3.90.1150.10">
    <property type="entry name" value="Aspartate Aminotransferase, domain 1"/>
    <property type="match status" value="1"/>
</dbReference>
<evidence type="ECO:0000313" key="9">
    <source>
        <dbReference type="Proteomes" id="UP000284841"/>
    </source>
</evidence>
<dbReference type="InterPro" id="IPR004838">
    <property type="entry name" value="NHTrfase_class1_PyrdxlP-BS"/>
</dbReference>
<evidence type="ECO:0000259" key="7">
    <source>
        <dbReference type="Pfam" id="PF00155"/>
    </source>
</evidence>
<keyword evidence="3 6" id="KW-0032">Aminotransferase</keyword>
<sequence>MQMSKSALTMPTSGIRAMTVLAAKYDNVLSFGLGEPDFPTPQNIINAGRNALDEGWTKYVANQGIAPLLSALAEKMRKYNGMEYVTEENLHITFGAGQALLLTMETILEPGDEVIVPTPCFPNYFGYIHMAGGTSVIVPTCEENGFRVTAEEIKAKITTRTKAIILNSPCNPTGAVLTEADIRQIAAVAVEHNLIVISDEPYEAIIYDGQKNFSIGSIPEMKDLVITINSFSKSYAMTGWRIGYVAAPVEVRKQMTLLQESMGSSVTAACQIAACEAITGSQESVEGMRSQYERRRDILVEGLNQVQGFSCIKPGGAFYVFPNVKSFGISSQDLAVKILDQVQVLTTPGSAFGDSGEGYLRFSYASSEETIREGLTRLKHMFGEK</sequence>
<dbReference type="InterPro" id="IPR004839">
    <property type="entry name" value="Aminotransferase_I/II_large"/>
</dbReference>
<dbReference type="FunFam" id="3.40.640.10:FF:000033">
    <property type="entry name" value="Aspartate aminotransferase"/>
    <property type="match status" value="1"/>
</dbReference>
<dbReference type="EMBL" id="QRMS01000002">
    <property type="protein sequence ID" value="RHJ88762.1"/>
    <property type="molecule type" value="Genomic_DNA"/>
</dbReference>
<dbReference type="InterPro" id="IPR050596">
    <property type="entry name" value="AspAT/PAT-like"/>
</dbReference>
<feature type="domain" description="Aminotransferase class I/classII large" evidence="7">
    <location>
        <begin position="27"/>
        <end position="378"/>
    </location>
</feature>
<dbReference type="Proteomes" id="UP000284841">
    <property type="component" value="Unassembled WGS sequence"/>
</dbReference>
<keyword evidence="5" id="KW-0663">Pyridoxal phosphate</keyword>
<keyword evidence="4 6" id="KW-0808">Transferase</keyword>
<dbReference type="OrthoDB" id="9802328at2"/>
<evidence type="ECO:0000256" key="4">
    <source>
        <dbReference type="ARBA" id="ARBA00022679"/>
    </source>
</evidence>
<proteinExistence type="inferred from homology"/>
<dbReference type="SUPFAM" id="SSF53383">
    <property type="entry name" value="PLP-dependent transferases"/>
    <property type="match status" value="1"/>
</dbReference>
<dbReference type="PANTHER" id="PTHR46383">
    <property type="entry name" value="ASPARTATE AMINOTRANSFERASE"/>
    <property type="match status" value="1"/>
</dbReference>
<protein>
    <recommendedName>
        <fullName evidence="6">Aminotransferase</fullName>
        <ecNumber evidence="6">2.6.1.-</ecNumber>
    </recommendedName>
</protein>
<comment type="caution">
    <text evidence="8">The sequence shown here is derived from an EMBL/GenBank/DDBJ whole genome shotgun (WGS) entry which is preliminary data.</text>
</comment>
<dbReference type="CDD" id="cd00609">
    <property type="entry name" value="AAT_like"/>
    <property type="match status" value="1"/>
</dbReference>
<organism evidence="8 9">
    <name type="scientific">Emergencia timonensis</name>
    <dbReference type="NCBI Taxonomy" id="1776384"/>
    <lineage>
        <taxon>Bacteria</taxon>
        <taxon>Bacillati</taxon>
        <taxon>Bacillota</taxon>
        <taxon>Clostridia</taxon>
        <taxon>Peptostreptococcales</taxon>
        <taxon>Anaerovoracaceae</taxon>
        <taxon>Emergencia</taxon>
    </lineage>
</organism>
<dbReference type="InterPro" id="IPR015424">
    <property type="entry name" value="PyrdxlP-dep_Trfase"/>
</dbReference>
<dbReference type="STRING" id="1776384.GCA_900086585_04129"/>
<dbReference type="GO" id="GO:0008483">
    <property type="term" value="F:transaminase activity"/>
    <property type="evidence" value="ECO:0007669"/>
    <property type="project" value="UniProtKB-KW"/>
</dbReference>
<gene>
    <name evidence="8" type="ORF">DW099_08875</name>
</gene>
<dbReference type="AlphaFoldDB" id="A0A415E534"/>
<evidence type="ECO:0000256" key="3">
    <source>
        <dbReference type="ARBA" id="ARBA00022576"/>
    </source>
</evidence>
<evidence type="ECO:0000313" key="8">
    <source>
        <dbReference type="EMBL" id="RHJ88762.1"/>
    </source>
</evidence>
<dbReference type="InterPro" id="IPR015422">
    <property type="entry name" value="PyrdxlP-dep_Trfase_small"/>
</dbReference>
<dbReference type="InterPro" id="IPR015421">
    <property type="entry name" value="PyrdxlP-dep_Trfase_major"/>
</dbReference>
<evidence type="ECO:0000256" key="6">
    <source>
        <dbReference type="RuleBase" id="RU000481"/>
    </source>
</evidence>
<dbReference type="Pfam" id="PF00155">
    <property type="entry name" value="Aminotran_1_2"/>
    <property type="match status" value="1"/>
</dbReference>
<evidence type="ECO:0000256" key="5">
    <source>
        <dbReference type="ARBA" id="ARBA00022898"/>
    </source>
</evidence>
<dbReference type="GO" id="GO:0030170">
    <property type="term" value="F:pyridoxal phosphate binding"/>
    <property type="evidence" value="ECO:0007669"/>
    <property type="project" value="InterPro"/>
</dbReference>
<accession>A0A415E534</accession>
<dbReference type="PANTHER" id="PTHR46383:SF1">
    <property type="entry name" value="ASPARTATE AMINOTRANSFERASE"/>
    <property type="match status" value="1"/>
</dbReference>
<comment type="cofactor">
    <cofactor evidence="1 6">
        <name>pyridoxal 5'-phosphate</name>
        <dbReference type="ChEBI" id="CHEBI:597326"/>
    </cofactor>
</comment>